<dbReference type="Proteomes" id="UP001595665">
    <property type="component" value="Unassembled WGS sequence"/>
</dbReference>
<keyword evidence="1" id="KW-0732">Signal</keyword>
<evidence type="ECO:0000313" key="3">
    <source>
        <dbReference type="Proteomes" id="UP001595665"/>
    </source>
</evidence>
<reference evidence="3" key="1">
    <citation type="journal article" date="2019" name="Int. J. Syst. Evol. Microbiol.">
        <title>The Global Catalogue of Microorganisms (GCM) 10K type strain sequencing project: providing services to taxonomists for standard genome sequencing and annotation.</title>
        <authorList>
            <consortium name="The Broad Institute Genomics Platform"/>
            <consortium name="The Broad Institute Genome Sequencing Center for Infectious Disease"/>
            <person name="Wu L."/>
            <person name="Ma J."/>
        </authorList>
    </citation>
    <scope>NUCLEOTIDE SEQUENCE [LARGE SCALE GENOMIC DNA]</scope>
    <source>
        <strain evidence="3">CCM 7480</strain>
    </source>
</reference>
<organism evidence="2 3">
    <name type="scientific">Massilia haematophila</name>
    <dbReference type="NCBI Taxonomy" id="457923"/>
    <lineage>
        <taxon>Bacteria</taxon>
        <taxon>Pseudomonadati</taxon>
        <taxon>Pseudomonadota</taxon>
        <taxon>Betaproteobacteria</taxon>
        <taxon>Burkholderiales</taxon>
        <taxon>Oxalobacteraceae</taxon>
        <taxon>Telluria group</taxon>
        <taxon>Massilia</taxon>
    </lineage>
</organism>
<dbReference type="EMBL" id="JBHRVV010000001">
    <property type="protein sequence ID" value="MFC3460879.1"/>
    <property type="molecule type" value="Genomic_DNA"/>
</dbReference>
<gene>
    <name evidence="2" type="ORF">ACFOPH_21925</name>
</gene>
<feature type="signal peptide" evidence="1">
    <location>
        <begin position="1"/>
        <end position="25"/>
    </location>
</feature>
<sequence length="152" mass="15694">MRAASFVTLVFAATLAGTLTAPASAEMNLTASEASALSAVIVVASPFILSHQGGKKLSQAASGGLEGQKRWRVAALRPQGDKTAVALRSEDQTMQIDTMVATKTARSQGLKVDDELGIEPIGRSGYTLKKGATTIGVMTPPDSGLLHSKARG</sequence>
<dbReference type="RefSeq" id="WP_312549919.1">
    <property type="nucleotide sequence ID" value="NZ_JBHRVV010000001.1"/>
</dbReference>
<keyword evidence="3" id="KW-1185">Reference proteome</keyword>
<evidence type="ECO:0000256" key="1">
    <source>
        <dbReference type="SAM" id="SignalP"/>
    </source>
</evidence>
<name>A0ABV7PNZ0_9BURK</name>
<comment type="caution">
    <text evidence="2">The sequence shown here is derived from an EMBL/GenBank/DDBJ whole genome shotgun (WGS) entry which is preliminary data.</text>
</comment>
<accession>A0ABV7PNZ0</accession>
<feature type="chain" id="PRO_5047460071" evidence="1">
    <location>
        <begin position="26"/>
        <end position="152"/>
    </location>
</feature>
<protein>
    <submittedName>
        <fullName evidence="2">Uncharacterized protein</fullName>
    </submittedName>
</protein>
<proteinExistence type="predicted"/>
<evidence type="ECO:0000313" key="2">
    <source>
        <dbReference type="EMBL" id="MFC3460879.1"/>
    </source>
</evidence>